<dbReference type="CDD" id="cd00093">
    <property type="entry name" value="HTH_XRE"/>
    <property type="match status" value="1"/>
</dbReference>
<dbReference type="PANTHER" id="PTHR46558">
    <property type="entry name" value="TRACRIPTIONAL REGULATORY PROTEIN-RELATED-RELATED"/>
    <property type="match status" value="1"/>
</dbReference>
<dbReference type="PROSITE" id="PS50943">
    <property type="entry name" value="HTH_CROC1"/>
    <property type="match status" value="1"/>
</dbReference>
<dbReference type="SMART" id="SM00530">
    <property type="entry name" value="HTH_XRE"/>
    <property type="match status" value="1"/>
</dbReference>
<dbReference type="EMBL" id="JAPDHZ010000002">
    <property type="protein sequence ID" value="MDG0789964.1"/>
    <property type="molecule type" value="Genomic_DNA"/>
</dbReference>
<reference evidence="3 4" key="1">
    <citation type="submission" date="2022-10" db="EMBL/GenBank/DDBJ databases">
        <title>Comparative genomic analysis of Cohnella hashimotonis sp. nov., isolated from the International Space Station.</title>
        <authorList>
            <person name="Simpson A."/>
            <person name="Venkateswaran K."/>
        </authorList>
    </citation>
    <scope>NUCLEOTIDE SEQUENCE [LARGE SCALE GENOMIC DNA]</scope>
    <source>
        <strain evidence="3 4">DSM 18997</strain>
    </source>
</reference>
<keyword evidence="1" id="KW-0238">DNA-binding</keyword>
<evidence type="ECO:0000259" key="2">
    <source>
        <dbReference type="PROSITE" id="PS50943"/>
    </source>
</evidence>
<name>A0A9X4QKT0_9BACL</name>
<comment type="caution">
    <text evidence="3">The sequence shown here is derived from an EMBL/GenBank/DDBJ whole genome shotgun (WGS) entry which is preliminary data.</text>
</comment>
<dbReference type="InterPro" id="IPR010982">
    <property type="entry name" value="Lambda_DNA-bd_dom_sf"/>
</dbReference>
<dbReference type="Pfam" id="PF01381">
    <property type="entry name" value="HTH_3"/>
    <property type="match status" value="1"/>
</dbReference>
<dbReference type="InterPro" id="IPR001387">
    <property type="entry name" value="Cro/C1-type_HTH"/>
</dbReference>
<dbReference type="Proteomes" id="UP001153387">
    <property type="component" value="Unassembled WGS sequence"/>
</dbReference>
<feature type="domain" description="HTH cro/C1-type" evidence="2">
    <location>
        <begin position="11"/>
        <end position="65"/>
    </location>
</feature>
<proteinExistence type="predicted"/>
<dbReference type="SUPFAM" id="SSF47413">
    <property type="entry name" value="lambda repressor-like DNA-binding domains"/>
    <property type="match status" value="1"/>
</dbReference>
<gene>
    <name evidence="3" type="ORF">OMP38_03170</name>
</gene>
<dbReference type="PANTHER" id="PTHR46558:SF4">
    <property type="entry name" value="DNA-BIDING PHAGE PROTEIN"/>
    <property type="match status" value="1"/>
</dbReference>
<dbReference type="RefSeq" id="WP_277563850.1">
    <property type="nucleotide sequence ID" value="NZ_JAPDHZ010000002.1"/>
</dbReference>
<organism evidence="3 4">
    <name type="scientific">Cohnella ginsengisoli</name>
    <dbReference type="NCBI Taxonomy" id="425004"/>
    <lineage>
        <taxon>Bacteria</taxon>
        <taxon>Bacillati</taxon>
        <taxon>Bacillota</taxon>
        <taxon>Bacilli</taxon>
        <taxon>Bacillales</taxon>
        <taxon>Paenibacillaceae</taxon>
        <taxon>Cohnella</taxon>
    </lineage>
</organism>
<evidence type="ECO:0000313" key="3">
    <source>
        <dbReference type="EMBL" id="MDG0789964.1"/>
    </source>
</evidence>
<accession>A0A9X4QKT0</accession>
<keyword evidence="4" id="KW-1185">Reference proteome</keyword>
<dbReference type="Gene3D" id="1.10.260.40">
    <property type="entry name" value="lambda repressor-like DNA-binding domains"/>
    <property type="match status" value="1"/>
</dbReference>
<protein>
    <submittedName>
        <fullName evidence="3">Helix-turn-helix domain-containing protein</fullName>
    </submittedName>
</protein>
<dbReference type="GO" id="GO:0003677">
    <property type="term" value="F:DNA binding"/>
    <property type="evidence" value="ECO:0007669"/>
    <property type="project" value="UniProtKB-KW"/>
</dbReference>
<dbReference type="AlphaFoldDB" id="A0A9X4QKT0"/>
<evidence type="ECO:0000313" key="4">
    <source>
        <dbReference type="Proteomes" id="UP001153387"/>
    </source>
</evidence>
<evidence type="ECO:0000256" key="1">
    <source>
        <dbReference type="ARBA" id="ARBA00023125"/>
    </source>
</evidence>
<sequence>MEIYFHIGRKLKELREKLGYKQLEVADKINMTRSSVANIEQGRQKIQIDVLYELAYLYDVDPKDLLPDLSMITKYQEVDDKVKIQNDKTKMLNLINKLREGEGK</sequence>